<name>G2QLV5_THET4</name>
<proteinExistence type="predicted"/>
<evidence type="ECO:0000313" key="3">
    <source>
        <dbReference type="Proteomes" id="UP000007322"/>
    </source>
</evidence>
<feature type="region of interest" description="Disordered" evidence="1">
    <location>
        <begin position="96"/>
        <end position="116"/>
    </location>
</feature>
<keyword evidence="3" id="KW-1185">Reference proteome</keyword>
<evidence type="ECO:0000256" key="1">
    <source>
        <dbReference type="SAM" id="MobiDB-lite"/>
    </source>
</evidence>
<dbReference type="GeneID" id="11514317"/>
<sequence>MGDEFEMLSCVNELSRLILEPIVLNPLPAEAKFKLNNQRLLTNRGNLQKFRVNSRHHSRELAAAVLSLERIYIQMSVSENLHTACDCSVPLANTSPDSAWPGTPSRLSGRRPSRRPGLAVVNPARCRPLELAKQRSARACSAFSLSLALLWCNLGQPKGPLFCDWHGPAPVETRPHRGGSCLVDTVPLPELIHPFPPFKKERRPAFNLPQVRTIWQDANVMAEHR</sequence>
<dbReference type="VEuPathDB" id="FungiDB:MYCTH_90035"/>
<protein>
    <submittedName>
        <fullName evidence="2">Uncharacterized protein</fullName>
    </submittedName>
</protein>
<dbReference type="EMBL" id="CP003007">
    <property type="protein sequence ID" value="AEO60935.1"/>
    <property type="molecule type" value="Genomic_DNA"/>
</dbReference>
<dbReference type="RefSeq" id="XP_003666180.1">
    <property type="nucleotide sequence ID" value="XM_003666132.1"/>
</dbReference>
<dbReference type="AlphaFoldDB" id="G2QLV5"/>
<accession>G2QLV5</accession>
<dbReference type="Proteomes" id="UP000007322">
    <property type="component" value="Chromosome 6"/>
</dbReference>
<reference evidence="2 3" key="1">
    <citation type="journal article" date="2011" name="Nat. Biotechnol.">
        <title>Comparative genomic analysis of the thermophilic biomass-degrading fungi Myceliophthora thermophila and Thielavia terrestris.</title>
        <authorList>
            <person name="Berka R.M."/>
            <person name="Grigoriev I.V."/>
            <person name="Otillar R."/>
            <person name="Salamov A."/>
            <person name="Grimwood J."/>
            <person name="Reid I."/>
            <person name="Ishmael N."/>
            <person name="John T."/>
            <person name="Darmond C."/>
            <person name="Moisan M.-C."/>
            <person name="Henrissat B."/>
            <person name="Coutinho P.M."/>
            <person name="Lombard V."/>
            <person name="Natvig D.O."/>
            <person name="Lindquist E."/>
            <person name="Schmutz J."/>
            <person name="Lucas S."/>
            <person name="Harris P."/>
            <person name="Powlowski J."/>
            <person name="Bellemare A."/>
            <person name="Taylor D."/>
            <person name="Butler G."/>
            <person name="de Vries R.P."/>
            <person name="Allijn I.E."/>
            <person name="van den Brink J."/>
            <person name="Ushinsky S."/>
            <person name="Storms R."/>
            <person name="Powell A.J."/>
            <person name="Paulsen I.T."/>
            <person name="Elbourne L.D.H."/>
            <person name="Baker S.E."/>
            <person name="Magnuson J."/>
            <person name="LaBoissiere S."/>
            <person name="Clutterbuck A.J."/>
            <person name="Martinez D."/>
            <person name="Wogulis M."/>
            <person name="de Leon A.L."/>
            <person name="Rey M.W."/>
            <person name="Tsang A."/>
        </authorList>
    </citation>
    <scope>NUCLEOTIDE SEQUENCE [LARGE SCALE GENOMIC DNA]</scope>
    <source>
        <strain evidence="3">ATCC 42464 / BCRC 31852 / DSM 1799</strain>
    </source>
</reference>
<organism evidence="2 3">
    <name type="scientific">Thermothelomyces thermophilus (strain ATCC 42464 / BCRC 31852 / DSM 1799)</name>
    <name type="common">Sporotrichum thermophile</name>
    <dbReference type="NCBI Taxonomy" id="573729"/>
    <lineage>
        <taxon>Eukaryota</taxon>
        <taxon>Fungi</taxon>
        <taxon>Dikarya</taxon>
        <taxon>Ascomycota</taxon>
        <taxon>Pezizomycotina</taxon>
        <taxon>Sordariomycetes</taxon>
        <taxon>Sordariomycetidae</taxon>
        <taxon>Sordariales</taxon>
        <taxon>Chaetomiaceae</taxon>
        <taxon>Thermothelomyces</taxon>
    </lineage>
</organism>
<evidence type="ECO:0000313" key="2">
    <source>
        <dbReference type="EMBL" id="AEO60935.1"/>
    </source>
</evidence>
<dbReference type="InParanoid" id="G2QLV5"/>
<dbReference type="HOGENOM" id="CLU_1230651_0_0_1"/>
<dbReference type="KEGG" id="mtm:MYCTH_90035"/>
<gene>
    <name evidence="2" type="ORF">MYCTH_90035</name>
</gene>